<accession>A0ABY1NXH4</accession>
<evidence type="ECO:0000259" key="1">
    <source>
        <dbReference type="Pfam" id="PF00485"/>
    </source>
</evidence>
<dbReference type="Proteomes" id="UP001157961">
    <property type="component" value="Unassembled WGS sequence"/>
</dbReference>
<gene>
    <name evidence="2" type="ORF">SAMN06265373_1049</name>
</gene>
<comment type="caution">
    <text evidence="2">The sequence shown here is derived from an EMBL/GenBank/DDBJ whole genome shotgun (WGS) entry which is preliminary data.</text>
</comment>
<feature type="domain" description="Phosphoribulokinase/uridine kinase" evidence="1">
    <location>
        <begin position="28"/>
        <end position="168"/>
    </location>
</feature>
<dbReference type="EMBL" id="FXTY01000004">
    <property type="protein sequence ID" value="SMP21294.1"/>
    <property type="molecule type" value="Genomic_DNA"/>
</dbReference>
<dbReference type="InterPro" id="IPR006083">
    <property type="entry name" value="PRK/URK"/>
</dbReference>
<keyword evidence="3" id="KW-1185">Reference proteome</keyword>
<dbReference type="Gene3D" id="3.40.50.300">
    <property type="entry name" value="P-loop containing nucleotide triphosphate hydrolases"/>
    <property type="match status" value="2"/>
</dbReference>
<dbReference type="SUPFAM" id="SSF52540">
    <property type="entry name" value="P-loop containing nucleoside triphosphate hydrolases"/>
    <property type="match status" value="1"/>
</dbReference>
<evidence type="ECO:0000313" key="2">
    <source>
        <dbReference type="EMBL" id="SMP21294.1"/>
    </source>
</evidence>
<dbReference type="Pfam" id="PF00485">
    <property type="entry name" value="PRK"/>
    <property type="match status" value="1"/>
</dbReference>
<evidence type="ECO:0000313" key="3">
    <source>
        <dbReference type="Proteomes" id="UP001157961"/>
    </source>
</evidence>
<organism evidence="2 3">
    <name type="scientific">Shimia sagamensis</name>
    <dbReference type="NCBI Taxonomy" id="1566352"/>
    <lineage>
        <taxon>Bacteria</taxon>
        <taxon>Pseudomonadati</taxon>
        <taxon>Pseudomonadota</taxon>
        <taxon>Alphaproteobacteria</taxon>
        <taxon>Rhodobacterales</taxon>
        <taxon>Roseobacteraceae</taxon>
    </lineage>
</organism>
<proteinExistence type="predicted"/>
<dbReference type="InterPro" id="IPR027417">
    <property type="entry name" value="P-loop_NTPase"/>
</dbReference>
<protein>
    <recommendedName>
        <fullName evidence="1">Phosphoribulokinase/uridine kinase domain-containing protein</fullName>
    </recommendedName>
</protein>
<reference evidence="2 3" key="1">
    <citation type="submission" date="2017-05" db="EMBL/GenBank/DDBJ databases">
        <authorList>
            <person name="Varghese N."/>
            <person name="Submissions S."/>
        </authorList>
    </citation>
    <scope>NUCLEOTIDE SEQUENCE [LARGE SCALE GENOMIC DNA]</scope>
    <source>
        <strain evidence="2 3">DSM 29734</strain>
    </source>
</reference>
<name>A0ABY1NXH4_9RHOB</name>
<dbReference type="RefSeq" id="WP_283425990.1">
    <property type="nucleotide sequence ID" value="NZ_FXTY01000004.1"/>
</dbReference>
<sequence length="215" mass="24204">MSAPQTRLVLTDLASRIANQKTESRLLVAMVGAPGSGKSTMADCLQDELAHTHQCRTQVIPMDGFHYDDRVLEQLGRLGRKGAPDTFDVVGLDVALRRVKNAFRSEDVAIPIFDRSLEISRAGARIVSQDTEIVIVEGNYLLLNRPPWDKLRSYFDFTTMIICEEAILRNRLLERWSAFDIEENDAVRKVDENDLPNARLVTLESQAPQFTLMTG</sequence>
<dbReference type="PANTHER" id="PTHR10285">
    <property type="entry name" value="URIDINE KINASE"/>
    <property type="match status" value="1"/>
</dbReference>